<protein>
    <submittedName>
        <fullName evidence="2">Uncharacterized protein</fullName>
    </submittedName>
</protein>
<keyword evidence="3" id="KW-1185">Reference proteome</keyword>
<evidence type="ECO:0000256" key="1">
    <source>
        <dbReference type="SAM" id="MobiDB-lite"/>
    </source>
</evidence>
<name>A0A5B7IVU9_PORTR</name>
<dbReference type="EMBL" id="VSRR010076416">
    <property type="protein sequence ID" value="MPC88042.1"/>
    <property type="molecule type" value="Genomic_DNA"/>
</dbReference>
<proteinExistence type="predicted"/>
<reference evidence="2 3" key="1">
    <citation type="submission" date="2019-05" db="EMBL/GenBank/DDBJ databases">
        <title>Another draft genome of Portunus trituberculatus and its Hox gene families provides insights of decapod evolution.</title>
        <authorList>
            <person name="Jeong J.-H."/>
            <person name="Song I."/>
            <person name="Kim S."/>
            <person name="Choi T."/>
            <person name="Kim D."/>
            <person name="Ryu S."/>
            <person name="Kim W."/>
        </authorList>
    </citation>
    <scope>NUCLEOTIDE SEQUENCE [LARGE SCALE GENOMIC DNA]</scope>
    <source>
        <tissue evidence="2">Muscle</tissue>
    </source>
</reference>
<accession>A0A5B7IVU9</accession>
<dbReference type="Proteomes" id="UP000324222">
    <property type="component" value="Unassembled WGS sequence"/>
</dbReference>
<feature type="compositionally biased region" description="Basic and acidic residues" evidence="1">
    <location>
        <begin position="80"/>
        <end position="90"/>
    </location>
</feature>
<sequence length="90" mass="10097">MMRRDLRAVWCQMIKELTARRRTFTCHVTQARSDLSGVKGKGTEADGKKGEGKWSKEKRGKDLNSPSQAEGGKGLSEALVLDRKEKMTMI</sequence>
<evidence type="ECO:0000313" key="3">
    <source>
        <dbReference type="Proteomes" id="UP000324222"/>
    </source>
</evidence>
<feature type="compositionally biased region" description="Basic and acidic residues" evidence="1">
    <location>
        <begin position="41"/>
        <end position="62"/>
    </location>
</feature>
<feature type="region of interest" description="Disordered" evidence="1">
    <location>
        <begin position="33"/>
        <end position="90"/>
    </location>
</feature>
<evidence type="ECO:0000313" key="2">
    <source>
        <dbReference type="EMBL" id="MPC88042.1"/>
    </source>
</evidence>
<comment type="caution">
    <text evidence="2">The sequence shown here is derived from an EMBL/GenBank/DDBJ whole genome shotgun (WGS) entry which is preliminary data.</text>
</comment>
<organism evidence="2 3">
    <name type="scientific">Portunus trituberculatus</name>
    <name type="common">Swimming crab</name>
    <name type="synonym">Neptunus trituberculatus</name>
    <dbReference type="NCBI Taxonomy" id="210409"/>
    <lineage>
        <taxon>Eukaryota</taxon>
        <taxon>Metazoa</taxon>
        <taxon>Ecdysozoa</taxon>
        <taxon>Arthropoda</taxon>
        <taxon>Crustacea</taxon>
        <taxon>Multicrustacea</taxon>
        <taxon>Malacostraca</taxon>
        <taxon>Eumalacostraca</taxon>
        <taxon>Eucarida</taxon>
        <taxon>Decapoda</taxon>
        <taxon>Pleocyemata</taxon>
        <taxon>Brachyura</taxon>
        <taxon>Eubrachyura</taxon>
        <taxon>Portunoidea</taxon>
        <taxon>Portunidae</taxon>
        <taxon>Portuninae</taxon>
        <taxon>Portunus</taxon>
    </lineage>
</organism>
<dbReference type="AlphaFoldDB" id="A0A5B7IVU9"/>
<gene>
    <name evidence="2" type="ORF">E2C01_082932</name>
</gene>